<proteinExistence type="inferred from homology"/>
<evidence type="ECO:0000256" key="3">
    <source>
        <dbReference type="ARBA" id="ARBA00013355"/>
    </source>
</evidence>
<dbReference type="Gene3D" id="3.40.50.300">
    <property type="entry name" value="P-loop containing nucleotide triphosphate hydrolases"/>
    <property type="match status" value="1"/>
</dbReference>
<gene>
    <name evidence="12" type="ORF">MNV_60070</name>
</gene>
<evidence type="ECO:0000256" key="8">
    <source>
        <dbReference type="ARBA" id="ARBA00022840"/>
    </source>
</evidence>
<evidence type="ECO:0000256" key="5">
    <source>
        <dbReference type="ARBA" id="ARBA00022727"/>
    </source>
</evidence>
<dbReference type="STRING" id="1392998.ANME2D_02957"/>
<dbReference type="Pfam" id="PF02223">
    <property type="entry name" value="Thymidylate_kin"/>
    <property type="match status" value="1"/>
</dbReference>
<keyword evidence="7 12" id="KW-0418">Kinase</keyword>
<dbReference type="InterPro" id="IPR027417">
    <property type="entry name" value="P-loop_NTPase"/>
</dbReference>
<keyword evidence="5" id="KW-0545">Nucleotide biosynthesis</keyword>
<dbReference type="GO" id="GO:0006235">
    <property type="term" value="P:dTTP biosynthetic process"/>
    <property type="evidence" value="ECO:0007669"/>
    <property type="project" value="TreeGrafter"/>
</dbReference>
<dbReference type="SUPFAM" id="SSF52540">
    <property type="entry name" value="P-loop containing nucleoside triphosphate hydrolases"/>
    <property type="match status" value="1"/>
</dbReference>
<evidence type="ECO:0000256" key="9">
    <source>
        <dbReference type="ARBA" id="ARBA00029962"/>
    </source>
</evidence>
<evidence type="ECO:0000256" key="7">
    <source>
        <dbReference type="ARBA" id="ARBA00022777"/>
    </source>
</evidence>
<dbReference type="GO" id="GO:0006227">
    <property type="term" value="P:dUDP biosynthetic process"/>
    <property type="evidence" value="ECO:0007669"/>
    <property type="project" value="TreeGrafter"/>
</dbReference>
<dbReference type="CDD" id="cd01672">
    <property type="entry name" value="TMPK"/>
    <property type="match status" value="1"/>
</dbReference>
<protein>
    <recommendedName>
        <fullName evidence="3">Probable thymidylate kinase</fullName>
        <ecNumber evidence="2">2.7.4.9</ecNumber>
    </recommendedName>
    <alternativeName>
        <fullName evidence="9">dTMP kinase</fullName>
    </alternativeName>
</protein>
<evidence type="ECO:0000256" key="2">
    <source>
        <dbReference type="ARBA" id="ARBA00012980"/>
    </source>
</evidence>
<name>A0A284VSJ9_9EURY</name>
<keyword evidence="6" id="KW-0547">Nucleotide-binding</keyword>
<dbReference type="PANTHER" id="PTHR10344">
    <property type="entry name" value="THYMIDYLATE KINASE"/>
    <property type="match status" value="1"/>
</dbReference>
<reference evidence="13" key="1">
    <citation type="submission" date="2017-06" db="EMBL/GenBank/DDBJ databases">
        <authorList>
            <person name="Cremers G."/>
        </authorList>
    </citation>
    <scope>NUCLEOTIDE SEQUENCE [LARGE SCALE GENOMIC DNA]</scope>
</reference>
<dbReference type="InterPro" id="IPR039430">
    <property type="entry name" value="Thymidylate_kin-like_dom"/>
</dbReference>
<dbReference type="GO" id="GO:0004798">
    <property type="term" value="F:dTMP kinase activity"/>
    <property type="evidence" value="ECO:0007669"/>
    <property type="project" value="UniProtKB-EC"/>
</dbReference>
<evidence type="ECO:0000256" key="1">
    <source>
        <dbReference type="ARBA" id="ARBA00009776"/>
    </source>
</evidence>
<dbReference type="InterPro" id="IPR018094">
    <property type="entry name" value="Thymidylate_kinase"/>
</dbReference>
<dbReference type="AlphaFoldDB" id="A0A284VSJ9"/>
<dbReference type="Proteomes" id="UP000218615">
    <property type="component" value="Unassembled WGS sequence"/>
</dbReference>
<evidence type="ECO:0000313" key="12">
    <source>
        <dbReference type="EMBL" id="SNQ62189.1"/>
    </source>
</evidence>
<dbReference type="GO" id="GO:0005524">
    <property type="term" value="F:ATP binding"/>
    <property type="evidence" value="ECO:0007669"/>
    <property type="project" value="UniProtKB-KW"/>
</dbReference>
<dbReference type="EMBL" id="FZMP01000207">
    <property type="protein sequence ID" value="SNQ62189.1"/>
    <property type="molecule type" value="Genomic_DNA"/>
</dbReference>
<evidence type="ECO:0000313" key="13">
    <source>
        <dbReference type="Proteomes" id="UP000218615"/>
    </source>
</evidence>
<dbReference type="PANTHER" id="PTHR10344:SF4">
    <property type="entry name" value="UMP-CMP KINASE 2, MITOCHONDRIAL"/>
    <property type="match status" value="1"/>
</dbReference>
<keyword evidence="4 12" id="KW-0808">Transferase</keyword>
<accession>A0A284VSJ9</accession>
<organism evidence="12 13">
    <name type="scientific">Candidatus Methanoperedens nitratireducens</name>
    <dbReference type="NCBI Taxonomy" id="1392998"/>
    <lineage>
        <taxon>Archaea</taxon>
        <taxon>Methanobacteriati</taxon>
        <taxon>Methanobacteriota</taxon>
        <taxon>Stenosarchaea group</taxon>
        <taxon>Methanomicrobia</taxon>
        <taxon>Methanosarcinales</taxon>
        <taxon>ANME-2 cluster</taxon>
        <taxon>Candidatus Methanoperedentaceae</taxon>
        <taxon>Candidatus Methanoperedens</taxon>
    </lineage>
</organism>
<dbReference type="GO" id="GO:0006233">
    <property type="term" value="P:dTDP biosynthetic process"/>
    <property type="evidence" value="ECO:0007669"/>
    <property type="project" value="InterPro"/>
</dbReference>
<keyword evidence="8" id="KW-0067">ATP-binding</keyword>
<evidence type="ECO:0000259" key="11">
    <source>
        <dbReference type="Pfam" id="PF02223"/>
    </source>
</evidence>
<dbReference type="EC" id="2.7.4.9" evidence="2"/>
<comment type="catalytic activity">
    <reaction evidence="10">
        <text>dTMP + ATP = dTDP + ADP</text>
        <dbReference type="Rhea" id="RHEA:13517"/>
        <dbReference type="ChEBI" id="CHEBI:30616"/>
        <dbReference type="ChEBI" id="CHEBI:58369"/>
        <dbReference type="ChEBI" id="CHEBI:63528"/>
        <dbReference type="ChEBI" id="CHEBI:456216"/>
        <dbReference type="EC" id="2.7.4.9"/>
    </reaction>
</comment>
<dbReference type="GO" id="GO:0005737">
    <property type="term" value="C:cytoplasm"/>
    <property type="evidence" value="ECO:0007669"/>
    <property type="project" value="TreeGrafter"/>
</dbReference>
<evidence type="ECO:0000256" key="4">
    <source>
        <dbReference type="ARBA" id="ARBA00022679"/>
    </source>
</evidence>
<keyword evidence="13" id="KW-1185">Reference proteome</keyword>
<comment type="similarity">
    <text evidence="1">Belongs to the thymidylate kinase family.</text>
</comment>
<feature type="domain" description="Thymidylate kinase-like" evidence="11">
    <location>
        <begin position="1"/>
        <end position="128"/>
    </location>
</feature>
<dbReference type="NCBIfam" id="TIGR00041">
    <property type="entry name" value="DTMP_kinase"/>
    <property type="match status" value="1"/>
</dbReference>
<sequence length="141" mass="15670">MFVADHAEHIAKVIRPALAEGKLVISDRYSDSRYAYQGATLSNMFDDAMRWVQGIHKGWTVVPDLTILFTIDPAVAVARCGVRGEHTKFEKIGFLRSVQENFLKLAKEEPLRFVIIDADATLEVVGSEVESAIRDFMATAG</sequence>
<dbReference type="RefSeq" id="WP_306453658.1">
    <property type="nucleotide sequence ID" value="NZ_FZMP01000207.1"/>
</dbReference>
<evidence type="ECO:0000256" key="10">
    <source>
        <dbReference type="ARBA" id="ARBA00048743"/>
    </source>
</evidence>
<evidence type="ECO:0000256" key="6">
    <source>
        <dbReference type="ARBA" id="ARBA00022741"/>
    </source>
</evidence>